<evidence type="ECO:0000313" key="5">
    <source>
        <dbReference type="Proteomes" id="UP000287166"/>
    </source>
</evidence>
<keyword evidence="2" id="KW-0472">Membrane</keyword>
<keyword evidence="5" id="KW-1185">Reference proteome</keyword>
<keyword evidence="2" id="KW-0812">Transmembrane</keyword>
<keyword evidence="2" id="KW-1133">Transmembrane helix</keyword>
<comment type="caution">
    <text evidence="4">The sequence shown here is derived from an EMBL/GenBank/DDBJ whole genome shotgun (WGS) entry which is preliminary data.</text>
</comment>
<proteinExistence type="predicted"/>
<dbReference type="InParanoid" id="A0A401H091"/>
<gene>
    <name evidence="4" type="ORF">SCP_1200560</name>
</gene>
<feature type="signal peptide" evidence="3">
    <location>
        <begin position="1"/>
        <end position="28"/>
    </location>
</feature>
<dbReference type="RefSeq" id="XP_027618744.1">
    <property type="nucleotide sequence ID" value="XM_027762943.1"/>
</dbReference>
<dbReference type="OrthoDB" id="2576541at2759"/>
<feature type="region of interest" description="Disordered" evidence="1">
    <location>
        <begin position="53"/>
        <end position="147"/>
    </location>
</feature>
<evidence type="ECO:0000313" key="4">
    <source>
        <dbReference type="EMBL" id="GBE87831.1"/>
    </source>
</evidence>
<dbReference type="EMBL" id="BFAD01000012">
    <property type="protein sequence ID" value="GBE87831.1"/>
    <property type="molecule type" value="Genomic_DNA"/>
</dbReference>
<dbReference type="GeneID" id="38784748"/>
<feature type="region of interest" description="Disordered" evidence="1">
    <location>
        <begin position="346"/>
        <end position="421"/>
    </location>
</feature>
<feature type="chain" id="PRO_5018971127" description="Mid2 domain-containing protein" evidence="3">
    <location>
        <begin position="29"/>
        <end position="421"/>
    </location>
</feature>
<feature type="compositionally biased region" description="Low complexity" evidence="1">
    <location>
        <begin position="58"/>
        <end position="147"/>
    </location>
</feature>
<evidence type="ECO:0000256" key="2">
    <source>
        <dbReference type="SAM" id="Phobius"/>
    </source>
</evidence>
<reference evidence="4 5" key="1">
    <citation type="journal article" date="2018" name="Sci. Rep.">
        <title>Genome sequence of the cauliflower mushroom Sparassis crispa (Hanabiratake) and its association with beneficial usage.</title>
        <authorList>
            <person name="Kiyama R."/>
            <person name="Furutani Y."/>
            <person name="Kawaguchi K."/>
            <person name="Nakanishi T."/>
        </authorList>
    </citation>
    <scope>NUCLEOTIDE SEQUENCE [LARGE SCALE GENOMIC DNA]</scope>
</reference>
<dbReference type="AlphaFoldDB" id="A0A401H091"/>
<protein>
    <recommendedName>
        <fullName evidence="6">Mid2 domain-containing protein</fullName>
    </recommendedName>
</protein>
<sequence length="421" mass="42167">MPRSLVVTRRRLFVALAAALVFLPFVSGHDFQNLHAGNARAIARRQLSFPFPNPVGPTSSSDSATTASHSSGTSSATSSTPSSASATSAASSQVTTSEGHSSSSDTASSAASSATSSAPTSTPTSSTPSASASASSESTSSSSPTAITTQVATRVSTNADGEVSTLVYTVTASGSSSSASASHTSGSGSSGGSSGVSTSTIIGLSVAGGVALIGLVAFVLWKIGRKRFSNDFEDGDAIKWPELNAHGESPHALPTQRTAGAGFETSSEVNLIRPESRSGSFAASTEMYPGQNDPYAVPPLPHLNPNSGTPYHDDSGAGYYDPYNGPVPQTIEGEAIPMTQIAARSRSPMPGVMDGRRSPGPQAAFGYDAGRAPSPVLGPATGLGIPPQPARARSPGPGGTYSGRASPGPQSAYGAPPSYGP</sequence>
<evidence type="ECO:0008006" key="6">
    <source>
        <dbReference type="Google" id="ProtNLM"/>
    </source>
</evidence>
<feature type="compositionally biased region" description="Low complexity" evidence="1">
    <location>
        <begin position="175"/>
        <end position="187"/>
    </location>
</feature>
<organism evidence="4 5">
    <name type="scientific">Sparassis crispa</name>
    <dbReference type="NCBI Taxonomy" id="139825"/>
    <lineage>
        <taxon>Eukaryota</taxon>
        <taxon>Fungi</taxon>
        <taxon>Dikarya</taxon>
        <taxon>Basidiomycota</taxon>
        <taxon>Agaricomycotina</taxon>
        <taxon>Agaricomycetes</taxon>
        <taxon>Polyporales</taxon>
        <taxon>Sparassidaceae</taxon>
        <taxon>Sparassis</taxon>
    </lineage>
</organism>
<name>A0A401H091_9APHY</name>
<evidence type="ECO:0000256" key="3">
    <source>
        <dbReference type="SAM" id="SignalP"/>
    </source>
</evidence>
<evidence type="ECO:0000256" key="1">
    <source>
        <dbReference type="SAM" id="MobiDB-lite"/>
    </source>
</evidence>
<dbReference type="STRING" id="139825.A0A401H091"/>
<feature type="region of interest" description="Disordered" evidence="1">
    <location>
        <begin position="175"/>
        <end position="195"/>
    </location>
</feature>
<accession>A0A401H091</accession>
<keyword evidence="3" id="KW-0732">Signal</keyword>
<dbReference type="Proteomes" id="UP000287166">
    <property type="component" value="Unassembled WGS sequence"/>
</dbReference>
<feature type="transmembrane region" description="Helical" evidence="2">
    <location>
        <begin position="201"/>
        <end position="221"/>
    </location>
</feature>